<organism evidence="4 5">
    <name type="scientific">Mola mola</name>
    <name type="common">Ocean sunfish</name>
    <name type="synonym">Tetraodon mola</name>
    <dbReference type="NCBI Taxonomy" id="94237"/>
    <lineage>
        <taxon>Eukaryota</taxon>
        <taxon>Metazoa</taxon>
        <taxon>Chordata</taxon>
        <taxon>Craniata</taxon>
        <taxon>Vertebrata</taxon>
        <taxon>Euteleostomi</taxon>
        <taxon>Actinopterygii</taxon>
        <taxon>Neopterygii</taxon>
        <taxon>Teleostei</taxon>
        <taxon>Neoteleostei</taxon>
        <taxon>Acanthomorphata</taxon>
        <taxon>Eupercaria</taxon>
        <taxon>Tetraodontiformes</taxon>
        <taxon>Molidae</taxon>
        <taxon>Mola</taxon>
    </lineage>
</organism>
<reference evidence="4" key="2">
    <citation type="submission" date="2025-09" db="UniProtKB">
        <authorList>
            <consortium name="Ensembl"/>
        </authorList>
    </citation>
    <scope>IDENTIFICATION</scope>
</reference>
<dbReference type="GO" id="GO:0005546">
    <property type="term" value="F:phosphatidylinositol-4,5-bisphosphate binding"/>
    <property type="evidence" value="ECO:0007669"/>
    <property type="project" value="TreeGrafter"/>
</dbReference>
<dbReference type="GO" id="GO:0080025">
    <property type="term" value="F:phosphatidylinositol-3,5-bisphosphate binding"/>
    <property type="evidence" value="ECO:0007669"/>
    <property type="project" value="TreeGrafter"/>
</dbReference>
<dbReference type="InterPro" id="IPR018159">
    <property type="entry name" value="Spectrin/alpha-actinin"/>
</dbReference>
<evidence type="ECO:0000313" key="5">
    <source>
        <dbReference type="Proteomes" id="UP000261620"/>
    </source>
</evidence>
<dbReference type="Ensembl" id="ENSMMOT00000026425.1">
    <property type="protein sequence ID" value="ENSMMOP00000025985.1"/>
    <property type="gene ID" value="ENSMMOG00000019710.1"/>
</dbReference>
<keyword evidence="1" id="KW-0677">Repeat</keyword>
<dbReference type="Gene3D" id="1.20.58.60">
    <property type="match status" value="2"/>
</dbReference>
<accession>A0A3Q3XC91</accession>
<evidence type="ECO:0000256" key="2">
    <source>
        <dbReference type="ARBA" id="ARBA00038285"/>
    </source>
</evidence>
<feature type="domain" description="CRAL-TRIO" evidence="3">
    <location>
        <begin position="1"/>
        <end position="153"/>
    </location>
</feature>
<keyword evidence="5" id="KW-1185">Reference proteome</keyword>
<dbReference type="PANTHER" id="PTHR46607">
    <property type="entry name" value="SEC14 DOMAIN AND SPECTRIN REPEAT-CONTAINING PROTEIN 1"/>
    <property type="match status" value="1"/>
</dbReference>
<dbReference type="SMART" id="SM00150">
    <property type="entry name" value="SPEC"/>
    <property type="match status" value="3"/>
</dbReference>
<evidence type="ECO:0000259" key="3">
    <source>
        <dbReference type="PROSITE" id="PS50191"/>
    </source>
</evidence>
<reference evidence="4" key="1">
    <citation type="submission" date="2025-08" db="UniProtKB">
        <authorList>
            <consortium name="Ensembl"/>
        </authorList>
    </citation>
    <scope>IDENTIFICATION</scope>
</reference>
<evidence type="ECO:0000313" key="4">
    <source>
        <dbReference type="Ensembl" id="ENSMMOP00000025985.1"/>
    </source>
</evidence>
<sequence length="661" mass="74804">MEATNILSILKKKLAFLSGGKDRRSGLILSIPLSSDQTSMEELSATLDYLLSIPSEKCKARGFTVIVDGRRSQWTTVKTVVLMLQNVIPAEVSLVCVVKPDEFWDKKVTHFCFWKEKDRLGFEVILVSANKLTRYIEPCQLTDDFGGSLDYDHSDWLNKRLVFEKFTKESTSLLDELSIINESDKSSSVDKDKSADCVLLPSFDPETVLQTGKDVLSLRSPPGPAWCPMEEELLAQPQVMKLLDSLREQYTRYQELCRQRNKRTQLDEIHAKVMQVVTWLQGPGSELLKTHQEIGDSMRAAQALQQKHEEIESQHSEWFAVYVELNQQIATLLSAGEEEDVVELKALQQQLSDVCYRQAAQLEGRQNILQAAQTFHSSTQELSQQLDGLLGMLCADVAPADGASIQQNLKLLEEKLQTVEAGLASLRQKGALLLEQMCSHQSWPLDESESPAGEKPENVQHIQAIMEDMQLRKQRCEDMVDVRRLKMLQMVQLFKCEEDALQAVEWLGELLDALLKTHVRLGDDAQETRSMLDKHRKFVDVAQSTYDYGRQLLQATVVLCQSLRCTTRSSGDTLPRLNRVWKQFCVSTEERQQRLELALTFHTAAEKVLQQERVDIECLDDVDSSGKTLLDRLTMPVIFPDGYGHRGVSLGTLTLTVTTNP</sequence>
<comment type="similarity">
    <text evidence="2">Belongs to the SOLO family.</text>
</comment>
<dbReference type="GO" id="GO:0070273">
    <property type="term" value="F:phosphatidylinositol-4-phosphate binding"/>
    <property type="evidence" value="ECO:0007669"/>
    <property type="project" value="TreeGrafter"/>
</dbReference>
<dbReference type="Proteomes" id="UP000261620">
    <property type="component" value="Unplaced"/>
</dbReference>
<proteinExistence type="inferred from homology"/>
<dbReference type="AlphaFoldDB" id="A0A3Q3XC91"/>
<dbReference type="SUPFAM" id="SSF46966">
    <property type="entry name" value="Spectrin repeat"/>
    <property type="match status" value="2"/>
</dbReference>
<dbReference type="GO" id="GO:0010314">
    <property type="term" value="F:phosphatidylinositol-5-phosphate binding"/>
    <property type="evidence" value="ECO:0007669"/>
    <property type="project" value="TreeGrafter"/>
</dbReference>
<dbReference type="PANTHER" id="PTHR46607:SF1">
    <property type="entry name" value="SEC14 DOMAIN AND SPECTRIN REPEAT-CONTAINING PROTEIN 1"/>
    <property type="match status" value="1"/>
</dbReference>
<dbReference type="GO" id="GO:0032266">
    <property type="term" value="F:phosphatidylinositol-3-phosphate binding"/>
    <property type="evidence" value="ECO:0007669"/>
    <property type="project" value="TreeGrafter"/>
</dbReference>
<name>A0A3Q3XC91_MOLML</name>
<dbReference type="STRING" id="94237.ENSMMOP00000025985"/>
<evidence type="ECO:0000256" key="1">
    <source>
        <dbReference type="ARBA" id="ARBA00022737"/>
    </source>
</evidence>
<dbReference type="GO" id="GO:0043325">
    <property type="term" value="F:phosphatidylinositol-3,4-bisphosphate binding"/>
    <property type="evidence" value="ECO:0007669"/>
    <property type="project" value="TreeGrafter"/>
</dbReference>
<dbReference type="InterPro" id="IPR001251">
    <property type="entry name" value="CRAL-TRIO_dom"/>
</dbReference>
<dbReference type="PROSITE" id="PS50191">
    <property type="entry name" value="CRAL_TRIO"/>
    <property type="match status" value="1"/>
</dbReference>
<protein>
    <recommendedName>
        <fullName evidence="3">CRAL-TRIO domain-containing protein</fullName>
    </recommendedName>
</protein>
<dbReference type="OMA" id="PDAFWDK"/>
<dbReference type="InterPro" id="IPR056804">
    <property type="entry name" value="Spectrin_SESTD1"/>
</dbReference>
<dbReference type="Pfam" id="PF24915">
    <property type="entry name" value="Spectrin_SESTD1"/>
    <property type="match status" value="1"/>
</dbReference>
<dbReference type="Pfam" id="PF13716">
    <property type="entry name" value="CRAL_TRIO_2"/>
    <property type="match status" value="1"/>
</dbReference>